<keyword evidence="5" id="KW-0812">Transmembrane</keyword>
<dbReference type="Proteomes" id="UP001521137">
    <property type="component" value="Unassembled WGS sequence"/>
</dbReference>
<dbReference type="NCBIfam" id="TIGR01708">
    <property type="entry name" value="typeII_sec_gspH"/>
    <property type="match status" value="1"/>
</dbReference>
<comment type="caution">
    <text evidence="8">The sequence shown here is derived from an EMBL/GenBank/DDBJ whole genome shotgun (WGS) entry which is preliminary data.</text>
</comment>
<reference evidence="8 9" key="1">
    <citation type="submission" date="2022-01" db="EMBL/GenBank/DDBJ databases">
        <title>Paraglaciecola sp. G1-23.</title>
        <authorList>
            <person name="Jin M.S."/>
            <person name="Han D.M."/>
            <person name="Kim H.M."/>
            <person name="Jeon C.O."/>
        </authorList>
    </citation>
    <scope>NUCLEOTIDE SEQUENCE [LARGE SCALE GENOMIC DNA]</scope>
    <source>
        <strain evidence="8 9">G1-23</strain>
    </source>
</reference>
<evidence type="ECO:0000256" key="7">
    <source>
        <dbReference type="ARBA" id="ARBA00023136"/>
    </source>
</evidence>
<comment type="subcellular location">
    <subcellularLocation>
        <location evidence="1">Cell inner membrane</location>
        <topology evidence="1">Single-pass membrane protein</topology>
    </subcellularLocation>
</comment>
<keyword evidence="3" id="KW-0488">Methylation</keyword>
<evidence type="ECO:0000313" key="9">
    <source>
        <dbReference type="Proteomes" id="UP001521137"/>
    </source>
</evidence>
<keyword evidence="9" id="KW-1185">Reference proteome</keyword>
<evidence type="ECO:0000256" key="6">
    <source>
        <dbReference type="ARBA" id="ARBA00022989"/>
    </source>
</evidence>
<dbReference type="Gene3D" id="3.55.40.10">
    <property type="entry name" value="minor pseudopilin epsh domain"/>
    <property type="match status" value="1"/>
</dbReference>
<evidence type="ECO:0000256" key="1">
    <source>
        <dbReference type="ARBA" id="ARBA00004377"/>
    </source>
</evidence>
<proteinExistence type="predicted"/>
<gene>
    <name evidence="8" type="primary">gspH</name>
    <name evidence="8" type="ORF">L0668_04820</name>
</gene>
<name>A0ABS9D3C0_9ALTE</name>
<evidence type="ECO:0000256" key="2">
    <source>
        <dbReference type="ARBA" id="ARBA00022475"/>
    </source>
</evidence>
<evidence type="ECO:0000256" key="3">
    <source>
        <dbReference type="ARBA" id="ARBA00022481"/>
    </source>
</evidence>
<evidence type="ECO:0000256" key="5">
    <source>
        <dbReference type="ARBA" id="ARBA00022692"/>
    </source>
</evidence>
<dbReference type="PRINTS" id="PR00885">
    <property type="entry name" value="BCTERIALGSPH"/>
</dbReference>
<dbReference type="InterPro" id="IPR049875">
    <property type="entry name" value="TypeII_GspH"/>
</dbReference>
<keyword evidence="4" id="KW-0997">Cell inner membrane</keyword>
<sequence>MVVLFIMGIAASTVVLSFSGQNNAELLKKQTQRLEVVFNMASDYAVLNQRQLGLRIEQKTNSYYFMLLDENEEWVKLSIDKTFDEHLLPESFSLELSLTDLPWDTEDNLFSTEVFDEELSLDDDETQIGDEEEKKLPPPQVFIFSSGEITPFSVTLSYEPEFSNDQPVYYRINGQDSIPLLRDGPLDEL</sequence>
<dbReference type="InterPro" id="IPR002416">
    <property type="entry name" value="T2SS_protein-GspH"/>
</dbReference>
<dbReference type="EMBL" id="JAKGAS010000002">
    <property type="protein sequence ID" value="MCF2947420.1"/>
    <property type="molecule type" value="Genomic_DNA"/>
</dbReference>
<evidence type="ECO:0000313" key="8">
    <source>
        <dbReference type="EMBL" id="MCF2947420.1"/>
    </source>
</evidence>
<protein>
    <submittedName>
        <fullName evidence="8">Type II secretion system minor pseudopilin GspH</fullName>
    </submittedName>
</protein>
<organism evidence="8 9">
    <name type="scientific">Paraglaciecola algarum</name>
    <dbReference type="NCBI Taxonomy" id="3050085"/>
    <lineage>
        <taxon>Bacteria</taxon>
        <taxon>Pseudomonadati</taxon>
        <taxon>Pseudomonadota</taxon>
        <taxon>Gammaproteobacteria</taxon>
        <taxon>Alteromonadales</taxon>
        <taxon>Alteromonadaceae</taxon>
        <taxon>Paraglaciecola</taxon>
    </lineage>
</organism>
<keyword evidence="7" id="KW-0472">Membrane</keyword>
<evidence type="ECO:0000256" key="4">
    <source>
        <dbReference type="ARBA" id="ARBA00022519"/>
    </source>
</evidence>
<keyword evidence="6" id="KW-1133">Transmembrane helix</keyword>
<accession>A0ABS9D3C0</accession>
<keyword evidence="2" id="KW-1003">Cell membrane</keyword>